<feature type="compositionally biased region" description="Pro residues" evidence="2">
    <location>
        <begin position="1"/>
        <end position="30"/>
    </location>
</feature>
<dbReference type="InterPro" id="IPR036875">
    <property type="entry name" value="Znf_CCHC_sf"/>
</dbReference>
<feature type="compositionally biased region" description="Basic and acidic residues" evidence="2">
    <location>
        <begin position="337"/>
        <end position="381"/>
    </location>
</feature>
<evidence type="ECO:0000313" key="5">
    <source>
        <dbReference type="Proteomes" id="UP000324897"/>
    </source>
</evidence>
<feature type="compositionally biased region" description="Acidic residues" evidence="2">
    <location>
        <begin position="429"/>
        <end position="439"/>
    </location>
</feature>
<sequence length="694" mass="78658">MQQMHGPPPMQMQMQSPPPQFFPQGPPPPNFYNNQGPSRPRQQNPTSRTRGEQLRRNMNEKARGKQPIKPDIKSDEAVATGQKGITCINCGSVGHFSSDCKKAKVCYNCRKPEHVGVECPEWSNPIHEAKSLGSANQGLGFFHVDVNPRDDRVSHWRQFENCAVLTVEEGDMSQEDIVDKLKIIFDREWPWQLNPLDEYRYLTRFPPHKKIAELTFSDVTYFYLNKEEGILASLREWDGEIEPYGELVDTWIQLRGVPPKWSDVETFKQITATLGLIVDIDWSSFFNSFFSMVRIKLACRDPTKIPKERLMEMNKKLYLVKFKVEGETQQGDGNGSDPKDSKYFGGEDKGAEDSSYQEHMDTDHKTPDQKTSKDGKLDNKEASYSGNKGSKTIATWASLFKGGDLESMEPEMLKELGGENLLKQMEVLESDEEQEEEGDGSFRGADILGEEDDSEMQLLPEDLVEKLSQGMMLPEEDNSSNQDGVSGLPSVWDYKQVSTQSESRGAEVEMSPEKAKEKKKQKINQWGPVLVEKRSTRVQDGRTVMQRAQDLRKEWNLEAKKGMNKNFNPFSVLSVSEITTVADVVGINLGEQVDVVSEVVESFQKVDAGRKVDMIQSCSTVGCSEKNRNSIEVDTVLLGVDKVVALECSTPENSILRHQVEDPEILESMESWSVVKSRKKFFKINKNERNVLEH</sequence>
<dbReference type="PANTHER" id="PTHR33170:SF48">
    <property type="entry name" value="CCHC-TYPE DOMAIN-CONTAINING PROTEIN"/>
    <property type="match status" value="1"/>
</dbReference>
<evidence type="ECO:0000259" key="3">
    <source>
        <dbReference type="PROSITE" id="PS50158"/>
    </source>
</evidence>
<accession>A0A5J9SJR1</accession>
<keyword evidence="1" id="KW-0479">Metal-binding</keyword>
<comment type="caution">
    <text evidence="4">The sequence shown here is derived from an EMBL/GenBank/DDBJ whole genome shotgun (WGS) entry which is preliminary data.</text>
</comment>
<evidence type="ECO:0000313" key="4">
    <source>
        <dbReference type="EMBL" id="TVT99235.1"/>
    </source>
</evidence>
<evidence type="ECO:0000256" key="2">
    <source>
        <dbReference type="SAM" id="MobiDB-lite"/>
    </source>
</evidence>
<dbReference type="GO" id="GO:0003676">
    <property type="term" value="F:nucleic acid binding"/>
    <property type="evidence" value="ECO:0007669"/>
    <property type="project" value="InterPro"/>
</dbReference>
<feature type="region of interest" description="Disordered" evidence="2">
    <location>
        <begin position="429"/>
        <end position="451"/>
    </location>
</feature>
<organism evidence="4 5">
    <name type="scientific">Eragrostis curvula</name>
    <name type="common">weeping love grass</name>
    <dbReference type="NCBI Taxonomy" id="38414"/>
    <lineage>
        <taxon>Eukaryota</taxon>
        <taxon>Viridiplantae</taxon>
        <taxon>Streptophyta</taxon>
        <taxon>Embryophyta</taxon>
        <taxon>Tracheophyta</taxon>
        <taxon>Spermatophyta</taxon>
        <taxon>Magnoliopsida</taxon>
        <taxon>Liliopsida</taxon>
        <taxon>Poales</taxon>
        <taxon>Poaceae</taxon>
        <taxon>PACMAD clade</taxon>
        <taxon>Chloridoideae</taxon>
        <taxon>Eragrostideae</taxon>
        <taxon>Eragrostidinae</taxon>
        <taxon>Eragrostis</taxon>
    </lineage>
</organism>
<proteinExistence type="predicted"/>
<dbReference type="Gene3D" id="4.10.60.10">
    <property type="entry name" value="Zinc finger, CCHC-type"/>
    <property type="match status" value="1"/>
</dbReference>
<feature type="region of interest" description="Disordered" evidence="2">
    <location>
        <begin position="328"/>
        <end position="388"/>
    </location>
</feature>
<feature type="domain" description="CCHC-type" evidence="3">
    <location>
        <begin position="87"/>
        <end position="102"/>
    </location>
</feature>
<dbReference type="EMBL" id="RWGY01000741">
    <property type="protein sequence ID" value="TVT99235.1"/>
    <property type="molecule type" value="Genomic_DNA"/>
</dbReference>
<feature type="compositionally biased region" description="Basic and acidic residues" evidence="2">
    <location>
        <begin position="504"/>
        <end position="516"/>
    </location>
</feature>
<keyword evidence="1" id="KW-0863">Zinc-finger</keyword>
<dbReference type="Gramene" id="TVT99235">
    <property type="protein sequence ID" value="TVT99235"/>
    <property type="gene ID" value="EJB05_55411"/>
</dbReference>
<keyword evidence="5" id="KW-1185">Reference proteome</keyword>
<dbReference type="PANTHER" id="PTHR33170">
    <property type="entry name" value="DUF4283 DOMAIN-CONTAINING PROTEIN-RELATED"/>
    <property type="match status" value="1"/>
</dbReference>
<keyword evidence="1" id="KW-0862">Zinc</keyword>
<dbReference type="PROSITE" id="PS50158">
    <property type="entry name" value="ZF_CCHC"/>
    <property type="match status" value="2"/>
</dbReference>
<feature type="region of interest" description="Disordered" evidence="2">
    <location>
        <begin position="1"/>
        <end position="70"/>
    </location>
</feature>
<dbReference type="OrthoDB" id="2272416at2759"/>
<feature type="region of interest" description="Disordered" evidence="2">
    <location>
        <begin position="499"/>
        <end position="522"/>
    </location>
</feature>
<reference evidence="4 5" key="1">
    <citation type="journal article" date="2019" name="Sci. Rep.">
        <title>A high-quality genome of Eragrostis curvula grass provides insights into Poaceae evolution and supports new strategies to enhance forage quality.</title>
        <authorList>
            <person name="Carballo J."/>
            <person name="Santos B.A.C.M."/>
            <person name="Zappacosta D."/>
            <person name="Garbus I."/>
            <person name="Selva J.P."/>
            <person name="Gallo C.A."/>
            <person name="Diaz A."/>
            <person name="Albertini E."/>
            <person name="Caccamo M."/>
            <person name="Echenique V."/>
        </authorList>
    </citation>
    <scope>NUCLEOTIDE SEQUENCE [LARGE SCALE GENOMIC DNA]</scope>
    <source>
        <strain evidence="5">cv. Victoria</strain>
        <tissue evidence="4">Leaf</tissue>
    </source>
</reference>
<dbReference type="Proteomes" id="UP000324897">
    <property type="component" value="Unassembled WGS sequence"/>
</dbReference>
<dbReference type="InterPro" id="IPR001878">
    <property type="entry name" value="Znf_CCHC"/>
</dbReference>
<dbReference type="AlphaFoldDB" id="A0A5J9SJR1"/>
<feature type="compositionally biased region" description="Basic and acidic residues" evidence="2">
    <location>
        <begin position="49"/>
        <end position="70"/>
    </location>
</feature>
<name>A0A5J9SJR1_9POAL</name>
<protein>
    <recommendedName>
        <fullName evidence="3">CCHC-type domain-containing protein</fullName>
    </recommendedName>
</protein>
<dbReference type="GO" id="GO:0008270">
    <property type="term" value="F:zinc ion binding"/>
    <property type="evidence" value="ECO:0007669"/>
    <property type="project" value="UniProtKB-KW"/>
</dbReference>
<feature type="domain" description="CCHC-type" evidence="3">
    <location>
        <begin position="106"/>
        <end position="121"/>
    </location>
</feature>
<gene>
    <name evidence="4" type="ORF">EJB05_55411</name>
</gene>
<dbReference type="SUPFAM" id="SSF57756">
    <property type="entry name" value="Retrovirus zinc finger-like domains"/>
    <property type="match status" value="1"/>
</dbReference>
<dbReference type="Pfam" id="PF00098">
    <property type="entry name" value="zf-CCHC"/>
    <property type="match status" value="2"/>
</dbReference>
<feature type="non-terminal residue" evidence="4">
    <location>
        <position position="1"/>
    </location>
</feature>
<evidence type="ECO:0000256" key="1">
    <source>
        <dbReference type="PROSITE-ProRule" id="PRU00047"/>
    </source>
</evidence>
<dbReference type="SMART" id="SM00343">
    <property type="entry name" value="ZnF_C2HC"/>
    <property type="match status" value="2"/>
</dbReference>